<feature type="region of interest" description="Disordered" evidence="1">
    <location>
        <begin position="490"/>
        <end position="521"/>
    </location>
</feature>
<protein>
    <submittedName>
        <fullName evidence="2">Uncharacterized protein</fullName>
    </submittedName>
</protein>
<gene>
    <name evidence="2" type="ORF">BU14_0668s0005</name>
</gene>
<feature type="region of interest" description="Disordered" evidence="1">
    <location>
        <begin position="875"/>
        <end position="898"/>
    </location>
</feature>
<feature type="compositionally biased region" description="Polar residues" evidence="1">
    <location>
        <begin position="632"/>
        <end position="643"/>
    </location>
</feature>
<feature type="region of interest" description="Disordered" evidence="1">
    <location>
        <begin position="836"/>
        <end position="855"/>
    </location>
</feature>
<dbReference type="AlphaFoldDB" id="A0A1X6NQ94"/>
<accession>A0A1X6NQ94</accession>
<feature type="region of interest" description="Disordered" evidence="1">
    <location>
        <begin position="548"/>
        <end position="649"/>
    </location>
</feature>
<feature type="compositionally biased region" description="Basic residues" evidence="1">
    <location>
        <begin position="213"/>
        <end position="226"/>
    </location>
</feature>
<reference evidence="2 3" key="1">
    <citation type="submission" date="2017-03" db="EMBL/GenBank/DDBJ databases">
        <title>WGS assembly of Porphyra umbilicalis.</title>
        <authorList>
            <person name="Brawley S.H."/>
            <person name="Blouin N.A."/>
            <person name="Ficko-Blean E."/>
            <person name="Wheeler G.L."/>
            <person name="Lohr M."/>
            <person name="Goodson H.V."/>
            <person name="Jenkins J.W."/>
            <person name="Blaby-Haas C.E."/>
            <person name="Helliwell K.E."/>
            <person name="Chan C."/>
            <person name="Marriage T."/>
            <person name="Bhattacharya D."/>
            <person name="Klein A.S."/>
            <person name="Badis Y."/>
            <person name="Brodie J."/>
            <person name="Cao Y."/>
            <person name="Collen J."/>
            <person name="Dittami S.M."/>
            <person name="Gachon C.M."/>
            <person name="Green B.R."/>
            <person name="Karpowicz S."/>
            <person name="Kim J.W."/>
            <person name="Kudahl U."/>
            <person name="Lin S."/>
            <person name="Michel G."/>
            <person name="Mittag M."/>
            <person name="Olson B.J."/>
            <person name="Pangilinan J."/>
            <person name="Peng Y."/>
            <person name="Qiu H."/>
            <person name="Shu S."/>
            <person name="Singer J.T."/>
            <person name="Smith A.G."/>
            <person name="Sprecher B.N."/>
            <person name="Wagner V."/>
            <person name="Wang W."/>
            <person name="Wang Z.-Y."/>
            <person name="Yan J."/>
            <person name="Yarish C."/>
            <person name="Zoeuner-Riek S."/>
            <person name="Zhuang Y."/>
            <person name="Zou Y."/>
            <person name="Lindquist E.A."/>
            <person name="Grimwood J."/>
            <person name="Barry K."/>
            <person name="Rokhsar D.S."/>
            <person name="Schmutz J."/>
            <person name="Stiller J.W."/>
            <person name="Grossman A.R."/>
            <person name="Prochnik S.E."/>
        </authorList>
    </citation>
    <scope>NUCLEOTIDE SEQUENCE [LARGE SCALE GENOMIC DNA]</scope>
    <source>
        <strain evidence="2">4086291</strain>
    </source>
</reference>
<dbReference type="EMBL" id="KV919210">
    <property type="protein sequence ID" value="OSX70784.1"/>
    <property type="molecule type" value="Genomic_DNA"/>
</dbReference>
<proteinExistence type="predicted"/>
<evidence type="ECO:0000313" key="2">
    <source>
        <dbReference type="EMBL" id="OSX70784.1"/>
    </source>
</evidence>
<evidence type="ECO:0000313" key="3">
    <source>
        <dbReference type="Proteomes" id="UP000218209"/>
    </source>
</evidence>
<feature type="region of interest" description="Disordered" evidence="1">
    <location>
        <begin position="206"/>
        <end position="385"/>
    </location>
</feature>
<sequence>MVVSGGGGGCAGGDVGGRGGGGGEGGGAGGGAGCGAGGGASGGGDGEDDFGVGGDCSVRGGNSNVGGLGAAASSRRQGRHVADPAYRPCRRRRLPRAAATLAVPHSAAKTPALAPPASPTEALSAHCTSGRLNFHHPLRRKHWLPRGPPTANSSVDIAAAAVASVESAAAVERGAVAAAAAAGAAQEPAAATAAVMAATCAQRWGRIQDRTSGKRLRRRRPPRRPKSISTQHPATKEPPQLAAPTTGRPSHSPPAPLAAFAARRPRRRPPGPLAAPTASHTRRSPPSSLATTTAGRPCPSPAPPPSATPNARHPHRWPCPPVAAPPLDGTAARRPRRRQSPPPAAPTAGRACRSPPLPHASTNGRRHRRLPPPKLAAPGARLTLPSLSPPLAATAARRPRCGPTTPLAAPTACHYRRWPALPLVARHSSTTLHVAALQGFPEVSPDPVASDASTWSAEQDAPGRSCALAHAAPTRKRHTAARTRHALSHLGKGAAAKLGRCSPSPRSTPGRGDLGGTSGGIHEKARARVPELLSEAAAAIAQDFGARNGRTDGCPNRAGSPHLSALETPAPARGDSARKKKRSCPRARRQRRNCEGGREPSSTRGGAPPPDRLASTQLTNTERLASRERQQLDASSTAGTTQEVAPGAPAVNAQIQLPVFNSKNSSTSIDMLIHLYSSDMTLSATYSSENALCTPRRLWTTPQSTRSGRAPTLSVRPGFPLQTRSIGQALFTQSALRHCPSHHVPFSRVRWSHFVGLTTLCTAGDCRALRPVAVMVGSDSEDLPPEAAFTEVGVTSVEMTSIMEALKQVDGDGVDGGGCCCQMPVEAFLHEGEVPDTAYDEGGAADDEERPNEGNNCQHASMASGLRRFVAQRAGQRPSTVGVAEQARRPATAGSDDSTPGRIVELITLCLARSAGAPTVVNLRPKILLHVEAVGSLGS</sequence>
<feature type="compositionally biased region" description="Polar residues" evidence="1">
    <location>
        <begin position="284"/>
        <end position="294"/>
    </location>
</feature>
<dbReference type="Proteomes" id="UP000218209">
    <property type="component" value="Unassembled WGS sequence"/>
</dbReference>
<keyword evidence="3" id="KW-1185">Reference proteome</keyword>
<name>A0A1X6NQ94_PORUM</name>
<feature type="compositionally biased region" description="Pro residues" evidence="1">
    <location>
        <begin position="298"/>
        <end position="307"/>
    </location>
</feature>
<feature type="compositionally biased region" description="Basic residues" evidence="1">
    <location>
        <begin position="578"/>
        <end position="591"/>
    </location>
</feature>
<feature type="region of interest" description="Disordered" evidence="1">
    <location>
        <begin position="103"/>
        <end position="123"/>
    </location>
</feature>
<feature type="compositionally biased region" description="Polar residues" evidence="1">
    <location>
        <begin position="614"/>
        <end position="623"/>
    </location>
</feature>
<organism evidence="2 3">
    <name type="scientific">Porphyra umbilicalis</name>
    <name type="common">Purple laver</name>
    <name type="synonym">Red alga</name>
    <dbReference type="NCBI Taxonomy" id="2786"/>
    <lineage>
        <taxon>Eukaryota</taxon>
        <taxon>Rhodophyta</taxon>
        <taxon>Bangiophyceae</taxon>
        <taxon>Bangiales</taxon>
        <taxon>Bangiaceae</taxon>
        <taxon>Porphyra</taxon>
    </lineage>
</organism>
<evidence type="ECO:0000256" key="1">
    <source>
        <dbReference type="SAM" id="MobiDB-lite"/>
    </source>
</evidence>